<dbReference type="Gene3D" id="1.10.10.10">
    <property type="entry name" value="Winged helix-like DNA-binding domain superfamily/Winged helix DNA-binding domain"/>
    <property type="match status" value="1"/>
</dbReference>
<dbReference type="Pfam" id="PF01614">
    <property type="entry name" value="IclR_C"/>
    <property type="match status" value="1"/>
</dbReference>
<reference evidence="6" key="1">
    <citation type="submission" date="2020-05" db="EMBL/GenBank/DDBJ databases">
        <authorList>
            <person name="Chiriac C."/>
            <person name="Salcher M."/>
            <person name="Ghai R."/>
            <person name="Kavagutti S V."/>
        </authorList>
    </citation>
    <scope>NUCLEOTIDE SEQUENCE</scope>
</reference>
<evidence type="ECO:0000313" key="7">
    <source>
        <dbReference type="EMBL" id="CAB4622529.1"/>
    </source>
</evidence>
<feature type="domain" description="IclR-ED" evidence="5">
    <location>
        <begin position="73"/>
        <end position="251"/>
    </location>
</feature>
<sequence length="259" mass="28337">MANPAKATRGVDSARRVLQILLQFSETKPETTIEEIAKIHGISIPSAYRYLSLLREMYLVEERNRGSYSLSPQVLRLAAASEVSLDLASVSRPVLERIMHETHETALVVKRIRDAAVCVAVAQPDKSLAISFRPGHIMPLHRGAAAKTLLANLPARKQQQYFAALEPQLLPEELFRLESQLGVIGQTNFAESESEVDSGVWAVAAPVIVSSRVVGAVSIVAPAFRIPEETRVRFRTIVKDASTEIANGILNESLSHPNG</sequence>
<dbReference type="PROSITE" id="PS51078">
    <property type="entry name" value="ICLR_ED"/>
    <property type="match status" value="1"/>
</dbReference>
<dbReference type="EMBL" id="CAEZVJ010000010">
    <property type="protein sequence ID" value="CAB4622529.1"/>
    <property type="molecule type" value="Genomic_DNA"/>
</dbReference>
<evidence type="ECO:0000259" key="5">
    <source>
        <dbReference type="PROSITE" id="PS51078"/>
    </source>
</evidence>
<dbReference type="InterPro" id="IPR014757">
    <property type="entry name" value="Tscrpt_reg_IclR_C"/>
</dbReference>
<proteinExistence type="predicted"/>
<dbReference type="InterPro" id="IPR005471">
    <property type="entry name" value="Tscrpt_reg_IclR_N"/>
</dbReference>
<dbReference type="InterPro" id="IPR036390">
    <property type="entry name" value="WH_DNA-bd_sf"/>
</dbReference>
<dbReference type="EMBL" id="CAFBLO010000093">
    <property type="protein sequence ID" value="CAB4873514.1"/>
    <property type="molecule type" value="Genomic_DNA"/>
</dbReference>
<evidence type="ECO:0000256" key="1">
    <source>
        <dbReference type="ARBA" id="ARBA00023015"/>
    </source>
</evidence>
<dbReference type="SMART" id="SM00346">
    <property type="entry name" value="HTH_ICLR"/>
    <property type="match status" value="1"/>
</dbReference>
<gene>
    <name evidence="6" type="ORF">UFOPK1767_00455</name>
    <name evidence="7" type="ORF">UFOPK1961_00170</name>
    <name evidence="8" type="ORF">UFOPK3364_00879</name>
</gene>
<dbReference type="SUPFAM" id="SSF55781">
    <property type="entry name" value="GAF domain-like"/>
    <property type="match status" value="1"/>
</dbReference>
<dbReference type="GO" id="GO:0045892">
    <property type="term" value="P:negative regulation of DNA-templated transcription"/>
    <property type="evidence" value="ECO:0007669"/>
    <property type="project" value="TreeGrafter"/>
</dbReference>
<evidence type="ECO:0000256" key="2">
    <source>
        <dbReference type="ARBA" id="ARBA00023125"/>
    </source>
</evidence>
<keyword evidence="2" id="KW-0238">DNA-binding</keyword>
<dbReference type="Pfam" id="PF09339">
    <property type="entry name" value="HTH_IclR"/>
    <property type="match status" value="1"/>
</dbReference>
<dbReference type="InterPro" id="IPR036388">
    <property type="entry name" value="WH-like_DNA-bd_sf"/>
</dbReference>
<dbReference type="PANTHER" id="PTHR30136:SF24">
    <property type="entry name" value="HTH-TYPE TRANSCRIPTIONAL REPRESSOR ALLR"/>
    <property type="match status" value="1"/>
</dbReference>
<evidence type="ECO:0000313" key="6">
    <source>
        <dbReference type="EMBL" id="CAB4583062.1"/>
    </source>
</evidence>
<dbReference type="InterPro" id="IPR029016">
    <property type="entry name" value="GAF-like_dom_sf"/>
</dbReference>
<accession>A0A6J6F2L3</accession>
<dbReference type="PANTHER" id="PTHR30136">
    <property type="entry name" value="HELIX-TURN-HELIX TRANSCRIPTIONAL REGULATOR, ICLR FAMILY"/>
    <property type="match status" value="1"/>
</dbReference>
<dbReference type="GO" id="GO:0003677">
    <property type="term" value="F:DNA binding"/>
    <property type="evidence" value="ECO:0007669"/>
    <property type="project" value="UniProtKB-KW"/>
</dbReference>
<evidence type="ECO:0000256" key="3">
    <source>
        <dbReference type="ARBA" id="ARBA00023163"/>
    </source>
</evidence>
<evidence type="ECO:0000313" key="8">
    <source>
        <dbReference type="EMBL" id="CAB4873514.1"/>
    </source>
</evidence>
<keyword evidence="3" id="KW-0804">Transcription</keyword>
<evidence type="ECO:0000259" key="4">
    <source>
        <dbReference type="PROSITE" id="PS51077"/>
    </source>
</evidence>
<dbReference type="AlphaFoldDB" id="A0A6J6F2L3"/>
<feature type="domain" description="HTH iclR-type" evidence="4">
    <location>
        <begin position="11"/>
        <end position="72"/>
    </location>
</feature>
<keyword evidence="1" id="KW-0805">Transcription regulation</keyword>
<dbReference type="PROSITE" id="PS51077">
    <property type="entry name" value="HTH_ICLR"/>
    <property type="match status" value="1"/>
</dbReference>
<dbReference type="SUPFAM" id="SSF46785">
    <property type="entry name" value="Winged helix' DNA-binding domain"/>
    <property type="match status" value="1"/>
</dbReference>
<dbReference type="InterPro" id="IPR050707">
    <property type="entry name" value="HTH_MetabolicPath_Reg"/>
</dbReference>
<name>A0A6J6F2L3_9ZZZZ</name>
<dbReference type="GO" id="GO:0003700">
    <property type="term" value="F:DNA-binding transcription factor activity"/>
    <property type="evidence" value="ECO:0007669"/>
    <property type="project" value="TreeGrafter"/>
</dbReference>
<dbReference type="EMBL" id="CAEZTZ010000042">
    <property type="protein sequence ID" value="CAB4583062.1"/>
    <property type="molecule type" value="Genomic_DNA"/>
</dbReference>
<organism evidence="6">
    <name type="scientific">freshwater metagenome</name>
    <dbReference type="NCBI Taxonomy" id="449393"/>
    <lineage>
        <taxon>unclassified sequences</taxon>
        <taxon>metagenomes</taxon>
        <taxon>ecological metagenomes</taxon>
    </lineage>
</organism>
<dbReference type="Gene3D" id="3.30.450.40">
    <property type="match status" value="1"/>
</dbReference>
<protein>
    <submittedName>
        <fullName evidence="6">Unannotated protein</fullName>
    </submittedName>
</protein>